<dbReference type="HOGENOM" id="CLU_3074649_0_0_1"/>
<evidence type="ECO:0000313" key="3">
    <source>
        <dbReference type="Proteomes" id="UP000001070"/>
    </source>
</evidence>
<dbReference type="Proteomes" id="UP000001070">
    <property type="component" value="Unassembled WGS sequence"/>
</dbReference>
<keyword evidence="1" id="KW-1133">Transmembrane helix</keyword>
<accession>B4K3Q3</accession>
<dbReference type="eggNOG" id="KOG0054">
    <property type="taxonomic scope" value="Eukaryota"/>
</dbReference>
<organism evidence="3">
    <name type="scientific">Drosophila grimshawi</name>
    <name type="common">Hawaiian fruit fly</name>
    <name type="synonym">Idiomyia grimshawi</name>
    <dbReference type="NCBI Taxonomy" id="7222"/>
    <lineage>
        <taxon>Eukaryota</taxon>
        <taxon>Metazoa</taxon>
        <taxon>Ecdysozoa</taxon>
        <taxon>Arthropoda</taxon>
        <taxon>Hexapoda</taxon>
        <taxon>Insecta</taxon>
        <taxon>Pterygota</taxon>
        <taxon>Neoptera</taxon>
        <taxon>Endopterygota</taxon>
        <taxon>Diptera</taxon>
        <taxon>Brachycera</taxon>
        <taxon>Muscomorpha</taxon>
        <taxon>Ephydroidea</taxon>
        <taxon>Drosophilidae</taxon>
        <taxon>Drosophila</taxon>
        <taxon>Hawaiian Drosophila</taxon>
    </lineage>
</organism>
<protein>
    <submittedName>
        <fullName evidence="2">GH13883</fullName>
    </submittedName>
</protein>
<proteinExistence type="predicted"/>
<dbReference type="InParanoid" id="B4K3Q3"/>
<keyword evidence="3" id="KW-1185">Reference proteome</keyword>
<sequence>KIAATSQRLLQFSLLCLCAIFINVSITPWFLALTLPICCAYYAIQKFYRCSAR</sequence>
<keyword evidence="1" id="KW-0812">Transmembrane</keyword>
<name>B4K3Q3_DROGR</name>
<feature type="transmembrane region" description="Helical" evidence="1">
    <location>
        <begin position="12"/>
        <end position="44"/>
    </location>
</feature>
<reference evidence="2 3" key="1">
    <citation type="journal article" date="2007" name="Nature">
        <title>Evolution of genes and genomes on the Drosophila phylogeny.</title>
        <authorList>
            <consortium name="Drosophila 12 Genomes Consortium"/>
            <person name="Clark A.G."/>
            <person name="Eisen M.B."/>
            <person name="Smith D.R."/>
            <person name="Bergman C.M."/>
            <person name="Oliver B."/>
            <person name="Markow T.A."/>
            <person name="Kaufman T.C."/>
            <person name="Kellis M."/>
            <person name="Gelbart W."/>
            <person name="Iyer V.N."/>
            <person name="Pollard D.A."/>
            <person name="Sackton T.B."/>
            <person name="Larracuente A.M."/>
            <person name="Singh N.D."/>
            <person name="Abad J.P."/>
            <person name="Abt D.N."/>
            <person name="Adryan B."/>
            <person name="Aguade M."/>
            <person name="Akashi H."/>
            <person name="Anderson W.W."/>
            <person name="Aquadro C.F."/>
            <person name="Ardell D.H."/>
            <person name="Arguello R."/>
            <person name="Artieri C.G."/>
            <person name="Barbash D.A."/>
            <person name="Barker D."/>
            <person name="Barsanti P."/>
            <person name="Batterham P."/>
            <person name="Batzoglou S."/>
            <person name="Begun D."/>
            <person name="Bhutkar A."/>
            <person name="Blanco E."/>
            <person name="Bosak S.A."/>
            <person name="Bradley R.K."/>
            <person name="Brand A.D."/>
            <person name="Brent M.R."/>
            <person name="Brooks A.N."/>
            <person name="Brown R.H."/>
            <person name="Butlin R.K."/>
            <person name="Caggese C."/>
            <person name="Calvi B.R."/>
            <person name="Bernardo de Carvalho A."/>
            <person name="Caspi A."/>
            <person name="Castrezana S."/>
            <person name="Celniker S.E."/>
            <person name="Chang J.L."/>
            <person name="Chapple C."/>
            <person name="Chatterji S."/>
            <person name="Chinwalla A."/>
            <person name="Civetta A."/>
            <person name="Clifton S.W."/>
            <person name="Comeron J.M."/>
            <person name="Costello J.C."/>
            <person name="Coyne J.A."/>
            <person name="Daub J."/>
            <person name="David R.G."/>
            <person name="Delcher A.L."/>
            <person name="Delehaunty K."/>
            <person name="Do C.B."/>
            <person name="Ebling H."/>
            <person name="Edwards K."/>
            <person name="Eickbush T."/>
            <person name="Evans J.D."/>
            <person name="Filipski A."/>
            <person name="Findeiss S."/>
            <person name="Freyhult E."/>
            <person name="Fulton L."/>
            <person name="Fulton R."/>
            <person name="Garcia A.C."/>
            <person name="Gardiner A."/>
            <person name="Garfield D.A."/>
            <person name="Garvin B.E."/>
            <person name="Gibson G."/>
            <person name="Gilbert D."/>
            <person name="Gnerre S."/>
            <person name="Godfrey J."/>
            <person name="Good R."/>
            <person name="Gotea V."/>
            <person name="Gravely B."/>
            <person name="Greenberg A.J."/>
            <person name="Griffiths-Jones S."/>
            <person name="Gross S."/>
            <person name="Guigo R."/>
            <person name="Gustafson E.A."/>
            <person name="Haerty W."/>
            <person name="Hahn M.W."/>
            <person name="Halligan D.L."/>
            <person name="Halpern A.L."/>
            <person name="Halter G.M."/>
            <person name="Han M.V."/>
            <person name="Heger A."/>
            <person name="Hillier L."/>
            <person name="Hinrichs A.S."/>
            <person name="Holmes I."/>
            <person name="Hoskins R.A."/>
            <person name="Hubisz M.J."/>
            <person name="Hultmark D."/>
            <person name="Huntley M.A."/>
            <person name="Jaffe D.B."/>
            <person name="Jagadeeshan S."/>
            <person name="Jeck W.R."/>
            <person name="Johnson J."/>
            <person name="Jones C.D."/>
            <person name="Jordan W.C."/>
            <person name="Karpen G.H."/>
            <person name="Kataoka E."/>
            <person name="Keightley P.D."/>
            <person name="Kheradpour P."/>
            <person name="Kirkness E.F."/>
            <person name="Koerich L.B."/>
            <person name="Kristiansen K."/>
            <person name="Kudrna D."/>
            <person name="Kulathinal R.J."/>
            <person name="Kumar S."/>
            <person name="Kwok R."/>
            <person name="Lander E."/>
            <person name="Langley C.H."/>
            <person name="Lapoint R."/>
            <person name="Lazzaro B.P."/>
            <person name="Lee S.J."/>
            <person name="Levesque L."/>
            <person name="Li R."/>
            <person name="Lin C.F."/>
            <person name="Lin M.F."/>
            <person name="Lindblad-Toh K."/>
            <person name="Llopart A."/>
            <person name="Long M."/>
            <person name="Low L."/>
            <person name="Lozovsky E."/>
            <person name="Lu J."/>
            <person name="Luo M."/>
            <person name="Machado C.A."/>
            <person name="Makalowski W."/>
            <person name="Marzo M."/>
            <person name="Matsuda M."/>
            <person name="Matzkin L."/>
            <person name="McAllister B."/>
            <person name="McBride C.S."/>
            <person name="McKernan B."/>
            <person name="McKernan K."/>
            <person name="Mendez-Lago M."/>
            <person name="Minx P."/>
            <person name="Mollenhauer M.U."/>
            <person name="Montooth K."/>
            <person name="Mount S.M."/>
            <person name="Mu X."/>
            <person name="Myers E."/>
            <person name="Negre B."/>
            <person name="Newfeld S."/>
            <person name="Nielsen R."/>
            <person name="Noor M.A."/>
            <person name="O'Grady P."/>
            <person name="Pachter L."/>
            <person name="Papaceit M."/>
            <person name="Parisi M.J."/>
            <person name="Parisi M."/>
            <person name="Parts L."/>
            <person name="Pedersen J.S."/>
            <person name="Pesole G."/>
            <person name="Phillippy A.M."/>
            <person name="Ponting C.P."/>
            <person name="Pop M."/>
            <person name="Porcelli D."/>
            <person name="Powell J.R."/>
            <person name="Prohaska S."/>
            <person name="Pruitt K."/>
            <person name="Puig M."/>
            <person name="Quesneville H."/>
            <person name="Ram K.R."/>
            <person name="Rand D."/>
            <person name="Rasmussen M.D."/>
            <person name="Reed L.K."/>
            <person name="Reenan R."/>
            <person name="Reily A."/>
            <person name="Remington K.A."/>
            <person name="Rieger T.T."/>
            <person name="Ritchie M.G."/>
            <person name="Robin C."/>
            <person name="Rogers Y.H."/>
            <person name="Rohde C."/>
            <person name="Rozas J."/>
            <person name="Rubenfield M.J."/>
            <person name="Ruiz A."/>
            <person name="Russo S."/>
            <person name="Salzberg S.L."/>
            <person name="Sanchez-Gracia A."/>
            <person name="Saranga D.J."/>
            <person name="Sato H."/>
            <person name="Schaeffer S.W."/>
            <person name="Schatz M.C."/>
            <person name="Schlenke T."/>
            <person name="Schwartz R."/>
            <person name="Segarra C."/>
            <person name="Singh R.S."/>
            <person name="Sirot L."/>
            <person name="Sirota M."/>
            <person name="Sisneros N.B."/>
            <person name="Smith C.D."/>
            <person name="Smith T.F."/>
            <person name="Spieth J."/>
            <person name="Stage D.E."/>
            <person name="Stark A."/>
            <person name="Stephan W."/>
            <person name="Strausberg R.L."/>
            <person name="Strempel S."/>
            <person name="Sturgill D."/>
            <person name="Sutton G."/>
            <person name="Sutton G.G."/>
            <person name="Tao W."/>
            <person name="Teichmann S."/>
            <person name="Tobari Y.N."/>
            <person name="Tomimura Y."/>
            <person name="Tsolas J.M."/>
            <person name="Valente V.L."/>
            <person name="Venter E."/>
            <person name="Venter J.C."/>
            <person name="Vicario S."/>
            <person name="Vieira F.G."/>
            <person name="Vilella A.J."/>
            <person name="Villasante A."/>
            <person name="Walenz B."/>
            <person name="Wang J."/>
            <person name="Wasserman M."/>
            <person name="Watts T."/>
            <person name="Wilson D."/>
            <person name="Wilson R.K."/>
            <person name="Wing R.A."/>
            <person name="Wolfner M.F."/>
            <person name="Wong A."/>
            <person name="Wong G.K."/>
            <person name="Wu C.I."/>
            <person name="Wu G."/>
            <person name="Yamamoto D."/>
            <person name="Yang H.P."/>
            <person name="Yang S.P."/>
            <person name="Yorke J.A."/>
            <person name="Yoshida K."/>
            <person name="Zdobnov E."/>
            <person name="Zhang P."/>
            <person name="Zhang Y."/>
            <person name="Zimin A.V."/>
            <person name="Baldwin J."/>
            <person name="Abdouelleil A."/>
            <person name="Abdulkadir J."/>
            <person name="Abebe A."/>
            <person name="Abera B."/>
            <person name="Abreu J."/>
            <person name="Acer S.C."/>
            <person name="Aftuck L."/>
            <person name="Alexander A."/>
            <person name="An P."/>
            <person name="Anderson E."/>
            <person name="Anderson S."/>
            <person name="Arachi H."/>
            <person name="Azer M."/>
            <person name="Bachantsang P."/>
            <person name="Barry A."/>
            <person name="Bayul T."/>
            <person name="Berlin A."/>
            <person name="Bessette D."/>
            <person name="Bloom T."/>
            <person name="Blye J."/>
            <person name="Boguslavskiy L."/>
            <person name="Bonnet C."/>
            <person name="Boukhgalter B."/>
            <person name="Bourzgui I."/>
            <person name="Brown A."/>
            <person name="Cahill P."/>
            <person name="Channer S."/>
            <person name="Cheshatsang Y."/>
            <person name="Chuda L."/>
            <person name="Citroen M."/>
            <person name="Collymore A."/>
            <person name="Cooke P."/>
            <person name="Costello M."/>
            <person name="D'Aco K."/>
            <person name="Daza R."/>
            <person name="De Haan G."/>
            <person name="DeGray S."/>
            <person name="DeMaso C."/>
            <person name="Dhargay N."/>
            <person name="Dooley K."/>
            <person name="Dooley E."/>
            <person name="Doricent M."/>
            <person name="Dorje P."/>
            <person name="Dorjee K."/>
            <person name="Dupes A."/>
            <person name="Elong R."/>
            <person name="Falk J."/>
            <person name="Farina A."/>
            <person name="Faro S."/>
            <person name="Ferguson D."/>
            <person name="Fisher S."/>
            <person name="Foley C.D."/>
            <person name="Franke A."/>
            <person name="Friedrich D."/>
            <person name="Gadbois L."/>
            <person name="Gearin G."/>
            <person name="Gearin C.R."/>
            <person name="Giannoukos G."/>
            <person name="Goode T."/>
            <person name="Graham J."/>
            <person name="Grandbois E."/>
            <person name="Grewal S."/>
            <person name="Gyaltsen K."/>
            <person name="Hafez N."/>
            <person name="Hagos B."/>
            <person name="Hall J."/>
            <person name="Henson C."/>
            <person name="Hollinger A."/>
            <person name="Honan T."/>
            <person name="Huard M.D."/>
            <person name="Hughes L."/>
            <person name="Hurhula B."/>
            <person name="Husby M.E."/>
            <person name="Kamat A."/>
            <person name="Kanga B."/>
            <person name="Kashin S."/>
            <person name="Khazanovich D."/>
            <person name="Kisner P."/>
            <person name="Lance K."/>
            <person name="Lara M."/>
            <person name="Lee W."/>
            <person name="Lennon N."/>
            <person name="Letendre F."/>
            <person name="LeVine R."/>
            <person name="Lipovsky A."/>
            <person name="Liu X."/>
            <person name="Liu J."/>
            <person name="Liu S."/>
            <person name="Lokyitsang T."/>
            <person name="Lokyitsang Y."/>
            <person name="Lubonja R."/>
            <person name="Lui A."/>
            <person name="MacDonald P."/>
            <person name="Magnisalis V."/>
            <person name="Maru K."/>
            <person name="Matthews C."/>
            <person name="McCusker W."/>
            <person name="McDonough S."/>
            <person name="Mehta T."/>
            <person name="Meldrim J."/>
            <person name="Meneus L."/>
            <person name="Mihai O."/>
            <person name="Mihalev A."/>
            <person name="Mihova T."/>
            <person name="Mittelman R."/>
            <person name="Mlenga V."/>
            <person name="Montmayeur A."/>
            <person name="Mulrain L."/>
            <person name="Navidi A."/>
            <person name="Naylor J."/>
            <person name="Negash T."/>
            <person name="Nguyen T."/>
            <person name="Nguyen N."/>
            <person name="Nicol R."/>
            <person name="Norbu C."/>
            <person name="Norbu N."/>
            <person name="Novod N."/>
            <person name="O'Neill B."/>
            <person name="Osman S."/>
            <person name="Markiewicz E."/>
            <person name="Oyono O.L."/>
            <person name="Patti C."/>
            <person name="Phunkhang P."/>
            <person name="Pierre F."/>
            <person name="Priest M."/>
            <person name="Raghuraman S."/>
            <person name="Rege F."/>
            <person name="Reyes R."/>
            <person name="Rise C."/>
            <person name="Rogov P."/>
            <person name="Ross K."/>
            <person name="Ryan E."/>
            <person name="Settipalli S."/>
            <person name="Shea T."/>
            <person name="Sherpa N."/>
            <person name="Shi L."/>
            <person name="Shih D."/>
            <person name="Sparrow T."/>
            <person name="Spaulding J."/>
            <person name="Stalker J."/>
            <person name="Stange-Thomann N."/>
            <person name="Stavropoulos S."/>
            <person name="Stone C."/>
            <person name="Strader C."/>
            <person name="Tesfaye S."/>
            <person name="Thomson T."/>
            <person name="Thoulutsang Y."/>
            <person name="Thoulutsang D."/>
            <person name="Topham K."/>
            <person name="Topping I."/>
            <person name="Tsamla T."/>
            <person name="Vassiliev H."/>
            <person name="Vo A."/>
            <person name="Wangchuk T."/>
            <person name="Wangdi T."/>
            <person name="Weiand M."/>
            <person name="Wilkinson J."/>
            <person name="Wilson A."/>
            <person name="Yadav S."/>
            <person name="Young G."/>
            <person name="Yu Q."/>
            <person name="Zembek L."/>
            <person name="Zhong D."/>
            <person name="Zimmer A."/>
            <person name="Zwirko Z."/>
            <person name="Jaffe D.B."/>
            <person name="Alvarez P."/>
            <person name="Brockman W."/>
            <person name="Butler J."/>
            <person name="Chin C."/>
            <person name="Gnerre S."/>
            <person name="Grabherr M."/>
            <person name="Kleber M."/>
            <person name="Mauceli E."/>
            <person name="MacCallum I."/>
        </authorList>
    </citation>
    <scope>NUCLEOTIDE SEQUENCE [LARGE SCALE GENOMIC DNA]</scope>
    <source>
        <strain evidence="3">Tucson 15287-2541.00</strain>
    </source>
</reference>
<gene>
    <name evidence="2" type="primary">Dgri\GH13883</name>
    <name evidence="2" type="ORF">Dgri_GH13883</name>
</gene>
<evidence type="ECO:0000313" key="2">
    <source>
        <dbReference type="EMBL" id="EDW05213.1"/>
    </source>
</evidence>
<dbReference type="EMBL" id="CH924504">
    <property type="protein sequence ID" value="EDW05213.1"/>
    <property type="molecule type" value="Genomic_DNA"/>
</dbReference>
<keyword evidence="1" id="KW-0472">Membrane</keyword>
<evidence type="ECO:0000256" key="1">
    <source>
        <dbReference type="SAM" id="Phobius"/>
    </source>
</evidence>
<feature type="non-terminal residue" evidence="2">
    <location>
        <position position="1"/>
    </location>
</feature>
<dbReference type="AlphaFoldDB" id="B4K3Q3"/>
<dbReference type="STRING" id="7222.B4K3Q3"/>